<reference evidence="4 5" key="1">
    <citation type="submission" date="2021-04" db="EMBL/GenBank/DDBJ databases">
        <title>The genome sequence of type strain Ideonella paludis KCTC 32238.</title>
        <authorList>
            <person name="Liu Y."/>
        </authorList>
    </citation>
    <scope>NUCLEOTIDE SEQUENCE [LARGE SCALE GENOMIC DNA]</scope>
    <source>
        <strain evidence="4 5">KCTC 32238</strain>
    </source>
</reference>
<dbReference type="InterPro" id="IPR057727">
    <property type="entry name" value="WCX_dom"/>
</dbReference>
<comment type="caution">
    <text evidence="4">The sequence shown here is derived from an EMBL/GenBank/DDBJ whole genome shotgun (WGS) entry which is preliminary data.</text>
</comment>
<dbReference type="InterPro" id="IPR036388">
    <property type="entry name" value="WH-like_DNA-bd_sf"/>
</dbReference>
<dbReference type="Pfam" id="PF08279">
    <property type="entry name" value="HTH_11"/>
    <property type="match status" value="1"/>
</dbReference>
<dbReference type="InterPro" id="IPR036390">
    <property type="entry name" value="WH_DNA-bd_sf"/>
</dbReference>
<dbReference type="EMBL" id="JAGQDG010000008">
    <property type="protein sequence ID" value="MBQ0937365.1"/>
    <property type="molecule type" value="Genomic_DNA"/>
</dbReference>
<evidence type="ECO:0000313" key="5">
    <source>
        <dbReference type="Proteomes" id="UP000672097"/>
    </source>
</evidence>
<proteinExistence type="predicted"/>
<evidence type="ECO:0000256" key="1">
    <source>
        <dbReference type="ARBA" id="ARBA00023015"/>
    </source>
</evidence>
<keyword evidence="5" id="KW-1185">Reference proteome</keyword>
<dbReference type="Gene3D" id="1.10.10.10">
    <property type="entry name" value="Winged helix-like DNA-binding domain superfamily/Winged helix DNA-binding domain"/>
    <property type="match status" value="1"/>
</dbReference>
<dbReference type="Proteomes" id="UP000672097">
    <property type="component" value="Unassembled WGS sequence"/>
</dbReference>
<dbReference type="SUPFAM" id="SSF46785">
    <property type="entry name" value="Winged helix' DNA-binding domain"/>
    <property type="match status" value="1"/>
</dbReference>
<dbReference type="Pfam" id="PF13280">
    <property type="entry name" value="WYL"/>
    <property type="match status" value="1"/>
</dbReference>
<dbReference type="InterPro" id="IPR026881">
    <property type="entry name" value="WYL_dom"/>
</dbReference>
<dbReference type="PANTHER" id="PTHR34580">
    <property type="match status" value="1"/>
</dbReference>
<dbReference type="InterPro" id="IPR028349">
    <property type="entry name" value="PafC-like"/>
</dbReference>
<dbReference type="InterPro" id="IPR051534">
    <property type="entry name" value="CBASS_pafABC_assoc_protein"/>
</dbReference>
<evidence type="ECO:0000313" key="4">
    <source>
        <dbReference type="EMBL" id="MBQ0937365.1"/>
    </source>
</evidence>
<feature type="domain" description="HTH deoR-type" evidence="3">
    <location>
        <begin position="2"/>
        <end position="60"/>
    </location>
</feature>
<name>A0ABS5E1R7_9BURK</name>
<keyword evidence="1" id="KW-0805">Transcription regulation</keyword>
<sequence length="338" mass="36275">MRSSRLLSILLRLQMRGRCTAADLAAEFEVAVRTIYRDLDALSAAGVPVHAERGRGGGMVLARGWRTSLTGLTEQEARSLPLAGLADAMRDLGWGVEAADVQLKLLASLPPDAAADAGRIAERFHVDPLPWYHRPEALPHLPELAQAVWEARRVRVAYESWTDLTERTLSPLGLVLKGGLWYLVACAEGRGKAGAVRTYRVSGIVSLRVLSTAAQRPAGFVLAAHWPASVAEFEARLMSGRATVRLSPAGLEILRATQPAVAAWAVRTATHTEGSASASGWITAELPTETEAYAARQLLRLGTEVEVLAPASLRAAVAQEAAAVARLYRASRRQARSG</sequence>
<dbReference type="InterPro" id="IPR013196">
    <property type="entry name" value="HTH_11"/>
</dbReference>
<dbReference type="PROSITE" id="PS51000">
    <property type="entry name" value="HTH_DEOR_2"/>
    <property type="match status" value="1"/>
</dbReference>
<dbReference type="PROSITE" id="PS52050">
    <property type="entry name" value="WYL"/>
    <property type="match status" value="1"/>
</dbReference>
<dbReference type="InterPro" id="IPR001034">
    <property type="entry name" value="DeoR_HTH"/>
</dbReference>
<gene>
    <name evidence="4" type="ORF">KAK11_18720</name>
</gene>
<evidence type="ECO:0000256" key="2">
    <source>
        <dbReference type="ARBA" id="ARBA00023163"/>
    </source>
</evidence>
<dbReference type="Pfam" id="PF25583">
    <property type="entry name" value="WCX"/>
    <property type="match status" value="1"/>
</dbReference>
<accession>A0ABS5E1R7</accession>
<dbReference type="PANTHER" id="PTHR34580:SF1">
    <property type="entry name" value="PROTEIN PAFC"/>
    <property type="match status" value="1"/>
</dbReference>
<evidence type="ECO:0000259" key="3">
    <source>
        <dbReference type="PROSITE" id="PS51000"/>
    </source>
</evidence>
<keyword evidence="2" id="KW-0804">Transcription</keyword>
<dbReference type="PIRSF" id="PIRSF016838">
    <property type="entry name" value="PafC"/>
    <property type="match status" value="1"/>
</dbReference>
<organism evidence="4 5">
    <name type="scientific">Ideonella paludis</name>
    <dbReference type="NCBI Taxonomy" id="1233411"/>
    <lineage>
        <taxon>Bacteria</taxon>
        <taxon>Pseudomonadati</taxon>
        <taxon>Pseudomonadota</taxon>
        <taxon>Betaproteobacteria</taxon>
        <taxon>Burkholderiales</taxon>
        <taxon>Sphaerotilaceae</taxon>
        <taxon>Ideonella</taxon>
    </lineage>
</organism>
<protein>
    <submittedName>
        <fullName evidence="4">WYL domain-containing protein</fullName>
    </submittedName>
</protein>
<dbReference type="RefSeq" id="WP_210810895.1">
    <property type="nucleotide sequence ID" value="NZ_JAGQDG010000008.1"/>
</dbReference>